<keyword evidence="17" id="KW-1185">Reference proteome</keyword>
<dbReference type="EMBL" id="CP035108">
    <property type="protein sequence ID" value="QAR33232.1"/>
    <property type="molecule type" value="Genomic_DNA"/>
</dbReference>
<evidence type="ECO:0000256" key="10">
    <source>
        <dbReference type="ARBA" id="ARBA00072069"/>
    </source>
</evidence>
<evidence type="ECO:0000256" key="8">
    <source>
        <dbReference type="ARBA" id="ARBA00022842"/>
    </source>
</evidence>
<dbReference type="GO" id="GO:0006002">
    <property type="term" value="P:fructose 6-phosphate metabolic process"/>
    <property type="evidence" value="ECO:0007669"/>
    <property type="project" value="TreeGrafter"/>
</dbReference>
<dbReference type="GO" id="GO:0005829">
    <property type="term" value="C:cytosol"/>
    <property type="evidence" value="ECO:0007669"/>
    <property type="project" value="TreeGrafter"/>
</dbReference>
<dbReference type="Proteomes" id="UP000287502">
    <property type="component" value="Chromosome"/>
</dbReference>
<dbReference type="EC" id="3.1.3.11" evidence="4 12"/>
<keyword evidence="9 12" id="KW-0119">Carbohydrate metabolism</keyword>
<accession>A0A3R5UUW4</accession>
<proteinExistence type="inferred from homology"/>
<dbReference type="InterPro" id="IPR028343">
    <property type="entry name" value="FBPtase"/>
</dbReference>
<feature type="binding site" evidence="12">
    <location>
        <position position="118"/>
    </location>
    <ligand>
        <name>Mg(2+)</name>
        <dbReference type="ChEBI" id="CHEBI:18420"/>
        <label>2</label>
    </ligand>
</feature>
<evidence type="ECO:0000256" key="5">
    <source>
        <dbReference type="ARBA" id="ARBA00022490"/>
    </source>
</evidence>
<evidence type="ECO:0000256" key="13">
    <source>
        <dbReference type="RuleBase" id="RU000508"/>
    </source>
</evidence>
<keyword evidence="5 12" id="KW-0963">Cytoplasm</keyword>
<dbReference type="PRINTS" id="PR00115">
    <property type="entry name" value="F16BPHPHTASE"/>
</dbReference>
<sequence length="331" mass="36559">MQKGLTNLNRYLLEEQRKYPHATGDFTFIIEQIAFASKIIAREVNKAGIVNILGKAQSVNVHGEDQQKLDVYSNAKMIEALDHIGKLCAMGSEECEDIVPIPDKYPKGKYVVVFDPLDGSSNIDVNISIGTIFGVYRAVTEGNQGTVEDFLQSGRNLVASGYVIYGSSTMLVYTAGNGVSGFTLDPGVGEFLLSHENIKIPEKGKIYSFNEANFDRWTPEIQNYVKSLRSNKERQYTGRYIGSLVADFHRNLLKGGVFAYPGDTNNPNGKLRLLYEAAPLAYIVEQAGGAATDGINNILDIKPEGIHQRTPLVIGSKYEVELYRKYVTGEV</sequence>
<evidence type="ECO:0000256" key="9">
    <source>
        <dbReference type="ARBA" id="ARBA00023277"/>
    </source>
</evidence>
<evidence type="ECO:0000256" key="2">
    <source>
        <dbReference type="ARBA" id="ARBA00005215"/>
    </source>
</evidence>
<evidence type="ECO:0000256" key="11">
    <source>
        <dbReference type="ARBA" id="ARBA00081210"/>
    </source>
</evidence>
<comment type="pathway">
    <text evidence="2">Carbohydrate biosynthesis; Calvin cycle.</text>
</comment>
<evidence type="ECO:0000256" key="7">
    <source>
        <dbReference type="ARBA" id="ARBA00022801"/>
    </source>
</evidence>
<dbReference type="CDD" id="cd00354">
    <property type="entry name" value="FBPase"/>
    <property type="match status" value="1"/>
</dbReference>
<dbReference type="OrthoDB" id="9806756at2"/>
<reference evidence="16 17" key="1">
    <citation type="submission" date="2019-01" db="EMBL/GenBank/DDBJ databases">
        <title>Geovibrio thiophilus DSM 11263, complete genome.</title>
        <authorList>
            <person name="Spring S."/>
            <person name="Bunk B."/>
            <person name="Sproer C."/>
        </authorList>
    </citation>
    <scope>NUCLEOTIDE SEQUENCE [LARGE SCALE GENOMIC DNA]</scope>
    <source>
        <strain evidence="16 17">DSM 11263</strain>
    </source>
</reference>
<evidence type="ECO:0000313" key="16">
    <source>
        <dbReference type="EMBL" id="QAR33232.1"/>
    </source>
</evidence>
<dbReference type="NCBIfam" id="NF006779">
    <property type="entry name" value="PRK09293.1-3"/>
    <property type="match status" value="1"/>
</dbReference>
<gene>
    <name evidence="12" type="primary">fbp</name>
    <name evidence="16" type="ORF">EP073_07405</name>
</gene>
<dbReference type="PIRSF" id="PIRSF000904">
    <property type="entry name" value="FBPtase_SBPase"/>
    <property type="match status" value="1"/>
</dbReference>
<dbReference type="Pfam" id="PF18913">
    <property type="entry name" value="FBPase_C"/>
    <property type="match status" value="1"/>
</dbReference>
<dbReference type="GO" id="GO:0030388">
    <property type="term" value="P:fructose 1,6-bisphosphate metabolic process"/>
    <property type="evidence" value="ECO:0007669"/>
    <property type="project" value="TreeGrafter"/>
</dbReference>
<comment type="catalytic activity">
    <reaction evidence="1 12">
        <text>beta-D-fructose 1,6-bisphosphate + H2O = beta-D-fructose 6-phosphate + phosphate</text>
        <dbReference type="Rhea" id="RHEA:11064"/>
        <dbReference type="ChEBI" id="CHEBI:15377"/>
        <dbReference type="ChEBI" id="CHEBI:32966"/>
        <dbReference type="ChEBI" id="CHEBI:43474"/>
        <dbReference type="ChEBI" id="CHEBI:57634"/>
        <dbReference type="EC" id="3.1.3.11"/>
    </reaction>
</comment>
<feature type="binding site" evidence="12">
    <location>
        <position position="115"/>
    </location>
    <ligand>
        <name>Mg(2+)</name>
        <dbReference type="ChEBI" id="CHEBI:18420"/>
        <label>1</label>
    </ligand>
</feature>
<feature type="binding site" evidence="12">
    <location>
        <position position="270"/>
    </location>
    <ligand>
        <name>substrate</name>
    </ligand>
</feature>
<comment type="caution">
    <text evidence="12">Lacks conserved residue(s) required for the propagation of feature annotation.</text>
</comment>
<dbReference type="InterPro" id="IPR044015">
    <property type="entry name" value="FBPase_C_dom"/>
</dbReference>
<evidence type="ECO:0000256" key="4">
    <source>
        <dbReference type="ARBA" id="ARBA00013093"/>
    </source>
</evidence>
<organism evidence="16 17">
    <name type="scientific">Geovibrio thiophilus</name>
    <dbReference type="NCBI Taxonomy" id="139438"/>
    <lineage>
        <taxon>Bacteria</taxon>
        <taxon>Pseudomonadati</taxon>
        <taxon>Deferribacterota</taxon>
        <taxon>Deferribacteres</taxon>
        <taxon>Deferribacterales</taxon>
        <taxon>Geovibrionaceae</taxon>
        <taxon>Geovibrio</taxon>
    </lineage>
</organism>
<dbReference type="HAMAP" id="MF_01855">
    <property type="entry name" value="FBPase_class1"/>
    <property type="match status" value="1"/>
</dbReference>
<feature type="binding site" evidence="12">
    <location>
        <position position="240"/>
    </location>
    <ligand>
        <name>substrate</name>
    </ligand>
</feature>
<dbReference type="PANTHER" id="PTHR11556">
    <property type="entry name" value="FRUCTOSE-1,6-BISPHOSPHATASE-RELATED"/>
    <property type="match status" value="1"/>
</dbReference>
<dbReference type="InterPro" id="IPR033391">
    <property type="entry name" value="FBPase_N"/>
</dbReference>
<dbReference type="GO" id="GO:0042132">
    <property type="term" value="F:fructose 1,6-bisphosphate 1-phosphatase activity"/>
    <property type="evidence" value="ECO:0007669"/>
    <property type="project" value="UniProtKB-UniRule"/>
</dbReference>
<evidence type="ECO:0000313" key="17">
    <source>
        <dbReference type="Proteomes" id="UP000287502"/>
    </source>
</evidence>
<dbReference type="RefSeq" id="WP_128466518.1">
    <property type="nucleotide sequence ID" value="NZ_CP035108.1"/>
</dbReference>
<dbReference type="SUPFAM" id="SSF56655">
    <property type="entry name" value="Carbohydrate phosphatase"/>
    <property type="match status" value="1"/>
</dbReference>
<dbReference type="GO" id="GO:0006000">
    <property type="term" value="P:fructose metabolic process"/>
    <property type="evidence" value="ECO:0007669"/>
    <property type="project" value="TreeGrafter"/>
</dbReference>
<dbReference type="InterPro" id="IPR000146">
    <property type="entry name" value="FBPase_class-1"/>
</dbReference>
<comment type="similarity">
    <text evidence="3 12 13">Belongs to the FBPase class 1 family.</text>
</comment>
<dbReference type="PIRSF" id="PIRSF500210">
    <property type="entry name" value="FBPtase"/>
    <property type="match status" value="1"/>
</dbReference>
<feature type="binding site" evidence="12">
    <location>
        <position position="93"/>
    </location>
    <ligand>
        <name>Mg(2+)</name>
        <dbReference type="ChEBI" id="CHEBI:18420"/>
        <label>1</label>
    </ligand>
</feature>
<feature type="binding site" evidence="12">
    <location>
        <begin position="118"/>
        <end position="121"/>
    </location>
    <ligand>
        <name>substrate</name>
    </ligand>
</feature>
<keyword evidence="8 12" id="KW-0460">Magnesium</keyword>
<keyword evidence="6 12" id="KW-0479">Metal-binding</keyword>
<feature type="binding site" evidence="12">
    <location>
        <position position="210"/>
    </location>
    <ligand>
        <name>substrate</name>
    </ligand>
</feature>
<dbReference type="FunFam" id="3.30.540.10:FF:000002">
    <property type="entry name" value="Fructose-1,6-bisphosphatase class 1"/>
    <property type="match status" value="1"/>
</dbReference>
<dbReference type="KEGG" id="gtl:EP073_07405"/>
<dbReference type="GO" id="GO:0000287">
    <property type="term" value="F:magnesium ion binding"/>
    <property type="evidence" value="ECO:0007669"/>
    <property type="project" value="UniProtKB-UniRule"/>
</dbReference>
<feature type="binding site" evidence="12">
    <location>
        <position position="117"/>
    </location>
    <ligand>
        <name>Mg(2+)</name>
        <dbReference type="ChEBI" id="CHEBI:18420"/>
        <label>1</label>
    </ligand>
</feature>
<keyword evidence="7 12" id="KW-0378">Hydrolase</keyword>
<dbReference type="FunFam" id="3.40.190.80:FF:000001">
    <property type="entry name" value="Fructose-1,6-bisphosphatase class 1"/>
    <property type="match status" value="1"/>
</dbReference>
<dbReference type="PANTHER" id="PTHR11556:SF35">
    <property type="entry name" value="SEDOHEPTULOSE-1,7-BISPHOSPHATASE, CHLOROPLASTIC"/>
    <property type="match status" value="1"/>
</dbReference>
<comment type="subunit">
    <text evidence="12">Homotetramer.</text>
</comment>
<dbReference type="GO" id="GO:0006094">
    <property type="term" value="P:gluconeogenesis"/>
    <property type="evidence" value="ECO:0007669"/>
    <property type="project" value="UniProtKB-UniRule"/>
</dbReference>
<dbReference type="Pfam" id="PF00316">
    <property type="entry name" value="FBPase"/>
    <property type="match status" value="1"/>
</dbReference>
<comment type="subcellular location">
    <subcellularLocation>
        <location evidence="12">Cytoplasm</location>
    </subcellularLocation>
</comment>
<dbReference type="GO" id="GO:0005986">
    <property type="term" value="P:sucrose biosynthetic process"/>
    <property type="evidence" value="ECO:0007669"/>
    <property type="project" value="TreeGrafter"/>
</dbReference>
<dbReference type="InterPro" id="IPR020548">
    <property type="entry name" value="Fructose_bisphosphatase_AS"/>
</dbReference>
<dbReference type="NCBIfam" id="NF006778">
    <property type="entry name" value="PRK09293.1-1"/>
    <property type="match status" value="1"/>
</dbReference>
<evidence type="ECO:0000256" key="6">
    <source>
        <dbReference type="ARBA" id="ARBA00022723"/>
    </source>
</evidence>
<evidence type="ECO:0000259" key="14">
    <source>
        <dbReference type="Pfam" id="PF00316"/>
    </source>
</evidence>
<evidence type="ECO:0000256" key="12">
    <source>
        <dbReference type="HAMAP-Rule" id="MF_01855"/>
    </source>
</evidence>
<evidence type="ECO:0000259" key="15">
    <source>
        <dbReference type="Pfam" id="PF18913"/>
    </source>
</evidence>
<feature type="binding site" evidence="12">
    <location>
        <position position="115"/>
    </location>
    <ligand>
        <name>Mg(2+)</name>
        <dbReference type="ChEBI" id="CHEBI:18420"/>
        <label>2</label>
    </ligand>
</feature>
<feature type="binding site" evidence="12">
    <location>
        <position position="276"/>
    </location>
    <ligand>
        <name>Mg(2+)</name>
        <dbReference type="ChEBI" id="CHEBI:18420"/>
        <label>2</label>
    </ligand>
</feature>
<dbReference type="AlphaFoldDB" id="A0A3R5UUW4"/>
<name>A0A3R5UUW4_9BACT</name>
<protein>
    <recommendedName>
        <fullName evidence="10 12">Fructose-1,6-bisphosphatase class 1</fullName>
        <shortName evidence="12">FBPase class 1</shortName>
        <ecNumber evidence="4 12">3.1.3.11</ecNumber>
    </recommendedName>
    <alternativeName>
        <fullName evidence="11 12">D-fructose-1,6-bisphosphate 1-phosphohydrolase class 1</fullName>
    </alternativeName>
</protein>
<dbReference type="Gene3D" id="3.40.190.80">
    <property type="match status" value="1"/>
</dbReference>
<evidence type="ECO:0000256" key="1">
    <source>
        <dbReference type="ARBA" id="ARBA00001273"/>
    </source>
</evidence>
<evidence type="ECO:0000256" key="3">
    <source>
        <dbReference type="ARBA" id="ARBA00010941"/>
    </source>
</evidence>
<dbReference type="PROSITE" id="PS00124">
    <property type="entry name" value="FBPASE"/>
    <property type="match status" value="1"/>
</dbReference>
<dbReference type="Gene3D" id="3.30.540.10">
    <property type="entry name" value="Fructose-1,6-Bisphosphatase, subunit A, domain 1"/>
    <property type="match status" value="1"/>
</dbReference>
<comment type="cofactor">
    <cofactor evidence="12">
        <name>Mg(2+)</name>
        <dbReference type="ChEBI" id="CHEBI:18420"/>
    </cofactor>
    <text evidence="12">Binds 2 magnesium ions per subunit.</text>
</comment>
<feature type="domain" description="Fructose-1-6-bisphosphatase class 1 C-terminal" evidence="15">
    <location>
        <begin position="200"/>
        <end position="326"/>
    </location>
</feature>
<feature type="domain" description="Fructose-1-6-bisphosphatase class I N-terminal" evidence="14">
    <location>
        <begin position="8"/>
        <end position="196"/>
    </location>
</feature>